<keyword evidence="1" id="KW-0648">Protein biosynthesis</keyword>
<evidence type="ECO:0000313" key="1">
    <source>
        <dbReference type="EMBL" id="KAH7675341.1"/>
    </source>
</evidence>
<accession>A0ACB7VML4</accession>
<keyword evidence="1" id="KW-0396">Initiation factor</keyword>
<evidence type="ECO:0000313" key="2">
    <source>
        <dbReference type="Proteomes" id="UP000827976"/>
    </source>
</evidence>
<comment type="caution">
    <text evidence="1">The sequence shown here is derived from an EMBL/GenBank/DDBJ whole genome shotgun (WGS) entry which is preliminary data.</text>
</comment>
<proteinExistence type="predicted"/>
<gene>
    <name evidence="1" type="ORF">IHE45_08G129200</name>
</gene>
<dbReference type="Proteomes" id="UP000827976">
    <property type="component" value="Chromosome 8"/>
</dbReference>
<dbReference type="EMBL" id="CM037018">
    <property type="protein sequence ID" value="KAH7675341.1"/>
    <property type="molecule type" value="Genomic_DNA"/>
</dbReference>
<organism evidence="1 2">
    <name type="scientific">Dioscorea alata</name>
    <name type="common">Purple yam</name>
    <dbReference type="NCBI Taxonomy" id="55571"/>
    <lineage>
        <taxon>Eukaryota</taxon>
        <taxon>Viridiplantae</taxon>
        <taxon>Streptophyta</taxon>
        <taxon>Embryophyta</taxon>
        <taxon>Tracheophyta</taxon>
        <taxon>Spermatophyta</taxon>
        <taxon>Magnoliopsida</taxon>
        <taxon>Liliopsida</taxon>
        <taxon>Dioscoreales</taxon>
        <taxon>Dioscoreaceae</taxon>
        <taxon>Dioscorea</taxon>
    </lineage>
</organism>
<reference evidence="2" key="1">
    <citation type="journal article" date="2022" name="Nat. Commun.">
        <title>Chromosome evolution and the genetic basis of agronomically important traits in greater yam.</title>
        <authorList>
            <person name="Bredeson J.V."/>
            <person name="Lyons J.B."/>
            <person name="Oniyinde I.O."/>
            <person name="Okereke N.R."/>
            <person name="Kolade O."/>
            <person name="Nnabue I."/>
            <person name="Nwadili C.O."/>
            <person name="Hribova E."/>
            <person name="Parker M."/>
            <person name="Nwogha J."/>
            <person name="Shu S."/>
            <person name="Carlson J."/>
            <person name="Kariba R."/>
            <person name="Muthemba S."/>
            <person name="Knop K."/>
            <person name="Barton G.J."/>
            <person name="Sherwood A.V."/>
            <person name="Lopez-Montes A."/>
            <person name="Asiedu R."/>
            <person name="Jamnadass R."/>
            <person name="Muchugi A."/>
            <person name="Goodstein D."/>
            <person name="Egesi C.N."/>
            <person name="Featherston J."/>
            <person name="Asfaw A."/>
            <person name="Simpson G.G."/>
            <person name="Dolezel J."/>
            <person name="Hendre P.S."/>
            <person name="Van Deynze A."/>
            <person name="Kumar P.L."/>
            <person name="Obidiegwu J.E."/>
            <person name="Bhattacharjee R."/>
            <person name="Rokhsar D.S."/>
        </authorList>
    </citation>
    <scope>NUCLEOTIDE SEQUENCE [LARGE SCALE GENOMIC DNA]</scope>
    <source>
        <strain evidence="2">cv. TDa95/00328</strain>
    </source>
</reference>
<keyword evidence="2" id="KW-1185">Reference proteome</keyword>
<protein>
    <submittedName>
        <fullName evidence="1">Initiation factor 2B-related protein</fullName>
    </submittedName>
</protein>
<name>A0ACB7VML4_DIOAL</name>
<sequence length="73" mass="8200">MFVLLACGLSSAGEILLLYAHEANKQFHLVVVDSRLRLEGQVLLHRLVSRGLNCTYAHINAISTSCMKLHEFF</sequence>